<organism evidence="1 2">
    <name type="scientific">Mycolicibacterium bacteremicum</name>
    <name type="common">Mycobacterium bacteremicum</name>
    <dbReference type="NCBI Taxonomy" id="564198"/>
    <lineage>
        <taxon>Bacteria</taxon>
        <taxon>Bacillati</taxon>
        <taxon>Actinomycetota</taxon>
        <taxon>Actinomycetes</taxon>
        <taxon>Mycobacteriales</taxon>
        <taxon>Mycobacteriaceae</taxon>
        <taxon>Mycolicibacterium</taxon>
    </lineage>
</organism>
<protein>
    <submittedName>
        <fullName evidence="1">Uncharacterized protein</fullName>
    </submittedName>
</protein>
<dbReference type="STRING" id="564198.BST17_24870"/>
<name>A0A1W9YQ11_MYCBA</name>
<gene>
    <name evidence="1" type="ORF">BST17_24870</name>
</gene>
<dbReference type="EMBL" id="MVHJ01000033">
    <property type="protein sequence ID" value="ORA02146.1"/>
    <property type="molecule type" value="Genomic_DNA"/>
</dbReference>
<reference evidence="1 2" key="1">
    <citation type="submission" date="2017-02" db="EMBL/GenBank/DDBJ databases">
        <title>The new phylogeny of genus Mycobacterium.</title>
        <authorList>
            <person name="Tortoli E."/>
            <person name="Trovato A."/>
            <person name="Cirillo D.M."/>
        </authorList>
    </citation>
    <scope>NUCLEOTIDE SEQUENCE [LARGE SCALE GENOMIC DNA]</scope>
    <source>
        <strain evidence="1 2">DSM 45578</strain>
    </source>
</reference>
<keyword evidence="2" id="KW-1185">Reference proteome</keyword>
<accession>A0A1W9YQ11</accession>
<dbReference type="Proteomes" id="UP000192366">
    <property type="component" value="Unassembled WGS sequence"/>
</dbReference>
<evidence type="ECO:0000313" key="1">
    <source>
        <dbReference type="EMBL" id="ORA02146.1"/>
    </source>
</evidence>
<evidence type="ECO:0000313" key="2">
    <source>
        <dbReference type="Proteomes" id="UP000192366"/>
    </source>
</evidence>
<dbReference type="AlphaFoldDB" id="A0A1W9YQ11"/>
<comment type="caution">
    <text evidence="1">The sequence shown here is derived from an EMBL/GenBank/DDBJ whole genome shotgun (WGS) entry which is preliminary data.</text>
</comment>
<proteinExistence type="predicted"/>
<sequence>MTANVGRTPNRFHHNGDVTVGGYFGPLHDITPIPFGTKHLHVRFMYGLSLDLTPADAAELVLHLTKGLRGLGITPNLAGATWEGE</sequence>